<feature type="compositionally biased region" description="Polar residues" evidence="1">
    <location>
        <begin position="97"/>
        <end position="124"/>
    </location>
</feature>
<organism evidence="2 3">
    <name type="scientific">Lipomyces starkeyi NRRL Y-11557</name>
    <dbReference type="NCBI Taxonomy" id="675824"/>
    <lineage>
        <taxon>Eukaryota</taxon>
        <taxon>Fungi</taxon>
        <taxon>Dikarya</taxon>
        <taxon>Ascomycota</taxon>
        <taxon>Saccharomycotina</taxon>
        <taxon>Lipomycetes</taxon>
        <taxon>Lipomycetales</taxon>
        <taxon>Lipomycetaceae</taxon>
        <taxon>Lipomyces</taxon>
    </lineage>
</organism>
<dbReference type="STRING" id="675824.A0A1E3Q8I3"/>
<feature type="compositionally biased region" description="Basic and acidic residues" evidence="1">
    <location>
        <begin position="160"/>
        <end position="172"/>
    </location>
</feature>
<feature type="compositionally biased region" description="Basic residues" evidence="1">
    <location>
        <begin position="173"/>
        <end position="183"/>
    </location>
</feature>
<gene>
    <name evidence="2" type="ORF">LIPSTDRAFT_3174</name>
</gene>
<accession>A0A1E3Q8I3</accession>
<feature type="compositionally biased region" description="Polar residues" evidence="1">
    <location>
        <begin position="188"/>
        <end position="202"/>
    </location>
</feature>
<keyword evidence="3" id="KW-1185">Reference proteome</keyword>
<protein>
    <submittedName>
        <fullName evidence="2">Uncharacterized protein</fullName>
    </submittedName>
</protein>
<proteinExistence type="predicted"/>
<sequence length="413" mass="46923">MSMCWSFCKRHNSYTKVFNRPSRRQLADATITVNSGPKDILKIEQEGKKKNMVARNKRQTQDNQTSQNPGKRKMIMVEAASDEDKAPATKTKKVKSNESMAKSTRISTSSKSNLNPTDSKNSRVQIAASLTKATDPPDLPRTIQTARCSGRGGASNVSRRKVEDKAETTEKPQRKKQTARRGGIKVTPRTTSPDKPSTQQNQPRKKQTARRGGRFIRGKHETVNHEGKSYHSFNGNDLDGDIEMEEVHGLNEDEPSRYSNPVSASHQHIGPINGVYEIRSSDLDQWSEFPQEEFTLTLCLSGNAIWGAYDFGMYHGILYVRNRASQDIMSFTWRGRERGEGEMSFEEDNEGYIRFLGDGQIEGEINCYGQAKFIGWRINGNNTRQPRSVACMQQEWNGYNADEYERERVARWH</sequence>
<feature type="compositionally biased region" description="Basic and acidic residues" evidence="1">
    <location>
        <begin position="218"/>
        <end position="229"/>
    </location>
</feature>
<evidence type="ECO:0000256" key="1">
    <source>
        <dbReference type="SAM" id="MobiDB-lite"/>
    </source>
</evidence>
<feature type="compositionally biased region" description="Basic residues" evidence="1">
    <location>
        <begin position="203"/>
        <end position="217"/>
    </location>
</feature>
<name>A0A1E3Q8I3_LIPST</name>
<feature type="region of interest" description="Disordered" evidence="1">
    <location>
        <begin position="46"/>
        <end position="237"/>
    </location>
</feature>
<dbReference type="Proteomes" id="UP000094385">
    <property type="component" value="Unassembled WGS sequence"/>
</dbReference>
<evidence type="ECO:0000313" key="2">
    <source>
        <dbReference type="EMBL" id="ODQ73966.1"/>
    </source>
</evidence>
<dbReference type="OrthoDB" id="4121058at2759"/>
<dbReference type="AlphaFoldDB" id="A0A1E3Q8I3"/>
<dbReference type="EMBL" id="KV454293">
    <property type="protein sequence ID" value="ODQ73966.1"/>
    <property type="molecule type" value="Genomic_DNA"/>
</dbReference>
<evidence type="ECO:0000313" key="3">
    <source>
        <dbReference type="Proteomes" id="UP000094385"/>
    </source>
</evidence>
<reference evidence="2 3" key="1">
    <citation type="journal article" date="2016" name="Proc. Natl. Acad. Sci. U.S.A.">
        <title>Comparative genomics of biotechnologically important yeasts.</title>
        <authorList>
            <person name="Riley R."/>
            <person name="Haridas S."/>
            <person name="Wolfe K.H."/>
            <person name="Lopes M.R."/>
            <person name="Hittinger C.T."/>
            <person name="Goeker M."/>
            <person name="Salamov A.A."/>
            <person name="Wisecaver J.H."/>
            <person name="Long T.M."/>
            <person name="Calvey C.H."/>
            <person name="Aerts A.L."/>
            <person name="Barry K.W."/>
            <person name="Choi C."/>
            <person name="Clum A."/>
            <person name="Coughlan A.Y."/>
            <person name="Deshpande S."/>
            <person name="Douglass A.P."/>
            <person name="Hanson S.J."/>
            <person name="Klenk H.-P."/>
            <person name="LaButti K.M."/>
            <person name="Lapidus A."/>
            <person name="Lindquist E.A."/>
            <person name="Lipzen A.M."/>
            <person name="Meier-Kolthoff J.P."/>
            <person name="Ohm R.A."/>
            <person name="Otillar R.P."/>
            <person name="Pangilinan J.L."/>
            <person name="Peng Y."/>
            <person name="Rokas A."/>
            <person name="Rosa C.A."/>
            <person name="Scheuner C."/>
            <person name="Sibirny A.A."/>
            <person name="Slot J.C."/>
            <person name="Stielow J.B."/>
            <person name="Sun H."/>
            <person name="Kurtzman C.P."/>
            <person name="Blackwell M."/>
            <person name="Grigoriev I.V."/>
            <person name="Jeffries T.W."/>
        </authorList>
    </citation>
    <scope>NUCLEOTIDE SEQUENCE [LARGE SCALE GENOMIC DNA]</scope>
    <source>
        <strain evidence="2 3">NRRL Y-11557</strain>
    </source>
</reference>